<dbReference type="GO" id="GO:0016740">
    <property type="term" value="F:transferase activity"/>
    <property type="evidence" value="ECO:0007669"/>
    <property type="project" value="UniProtKB-KW"/>
</dbReference>
<dbReference type="SMART" id="SM00672">
    <property type="entry name" value="CAP10"/>
    <property type="match status" value="1"/>
</dbReference>
<dbReference type="OMA" id="KATMNPC"/>
<feature type="transmembrane region" description="Helical" evidence="5">
    <location>
        <begin position="218"/>
        <end position="236"/>
    </location>
</feature>
<comment type="similarity">
    <text evidence="1">Belongs to the universal ribosomal protein uL24 family.</text>
</comment>
<dbReference type="InterPro" id="IPR005825">
    <property type="entry name" value="Ribosomal_uL24_CS"/>
</dbReference>
<dbReference type="GO" id="GO:0003735">
    <property type="term" value="F:structural constituent of ribosome"/>
    <property type="evidence" value="ECO:0007669"/>
    <property type="project" value="InterPro"/>
</dbReference>
<dbReference type="RefSeq" id="XP_018271035.1">
    <property type="nucleotide sequence ID" value="XM_018414423.1"/>
</dbReference>
<evidence type="ECO:0000313" key="8">
    <source>
        <dbReference type="EMBL" id="KPV74986.1"/>
    </source>
</evidence>
<reference evidence="8 9" key="1">
    <citation type="journal article" date="2015" name="Front. Microbiol.">
        <title>Genome sequence of the plant growth promoting endophytic yeast Rhodotorula graminis WP1.</title>
        <authorList>
            <person name="Firrincieli A."/>
            <person name="Otillar R."/>
            <person name="Salamov A."/>
            <person name="Schmutz J."/>
            <person name="Khan Z."/>
            <person name="Redman R.S."/>
            <person name="Fleck N.D."/>
            <person name="Lindquist E."/>
            <person name="Grigoriev I.V."/>
            <person name="Doty S.L."/>
        </authorList>
    </citation>
    <scope>NUCLEOTIDE SEQUENCE [LARGE SCALE GENOMIC DNA]</scope>
    <source>
        <strain evidence="8 9">WP1</strain>
    </source>
</reference>
<keyword evidence="2" id="KW-0689">Ribosomal protein</keyword>
<dbReference type="HAMAP" id="MF_01326_A">
    <property type="entry name" value="Ribosomal_uL24_A"/>
    <property type="match status" value="1"/>
</dbReference>
<keyword evidence="9" id="KW-1185">Reference proteome</keyword>
<dbReference type="InterPro" id="IPR014722">
    <property type="entry name" value="Rib_uL2_dom2"/>
</dbReference>
<keyword evidence="3" id="KW-0687">Ribonucleoprotein</keyword>
<gene>
    <name evidence="8" type="ORF">RHOBADRAFT_44503</name>
</gene>
<dbReference type="Pfam" id="PF05686">
    <property type="entry name" value="Glyco_transf_90"/>
    <property type="match status" value="1"/>
</dbReference>
<dbReference type="GO" id="GO:0003723">
    <property type="term" value="F:RNA binding"/>
    <property type="evidence" value="ECO:0007669"/>
    <property type="project" value="InterPro"/>
</dbReference>
<accession>A0A194S6E6</accession>
<feature type="domain" description="KOW" evidence="7">
    <location>
        <begin position="47"/>
        <end position="74"/>
    </location>
</feature>
<proteinExistence type="inferred from homology"/>
<evidence type="ECO:0000256" key="4">
    <source>
        <dbReference type="SAM" id="MobiDB-lite"/>
    </source>
</evidence>
<evidence type="ECO:0000256" key="3">
    <source>
        <dbReference type="ARBA" id="ARBA00023274"/>
    </source>
</evidence>
<dbReference type="SMART" id="SM00739">
    <property type="entry name" value="KOW"/>
    <property type="match status" value="1"/>
</dbReference>
<sequence>MAAGVVSISARKAHKAHFGAPSSVRRKIMSAPLSKELRAEHGVRSLPIRKDDEVKIVRGTYKGREGRINTSNRKHFRVFVEGVSRDKGNGATVPIPVNPSNVVITKVKMDKDRKALLQRKSTTGAKSEDAEMKAMSSPRLTAQFGQYYASVPSTGSSPFSSSPSTSSSAFGSSPLLSGSPALGGTSSRRVSIRTSNLAGLASAGPGALLRLRGRWRKALAVVVLVLASSGVVFLVANSSSSRGAARFMPAGGFGRDVMGREDDADREDALELSPIEVKGDQSRLCLLFPWRDECDGVSGKSGVKRSPFDGLRFSERFGHLFYPAYRAQTRPGAKPQPPADVENQPHAIHYLVQRARREWDAKVARQSKTLEQAVDEYERRYKRRPPQGFDKWFEYAQKHKFVMVDEFDAMMDRVELYLAVRPSTMVARHDKIQFDDDFWITDKTFTVEVKRHGKHLEAHGPMKSANERPDQMLKLLRGIAKLLPDMNVTFTGHDVPWGTMSGESKEVHRKAAREGVLLSDEEADDYRDDWKWDGWARICPPDSPLRNVPSYDDRMASGDVYAPPRTRSFIKDHVPAMDLCNHPENQLIHGFTAWPGPRPGLIYPIFVSTITSLHTDFLIPPVDQYDYALGIDPEWEDKKHNKLVWRGSTTGANLNIEHFRKWSQRPRLCRLPFAKGKVTVPYAPDDTATDLGPVKELTGRNKALALRYFDFEFLDRPRQCDDPAVCDAFEKEFNWSGWMGPDEQNEYKYMLDVDGNGWSGRFHRLMSTNSLVLKSTIFPEWYQDMIQPWVHYVPVQTDYSDLYPIMAFFLGDEHGQGGHDALAKEIATAGKKWAETHWRWVDMEIFMYRLLLEYHRIMNRDDANPTSMDL</sequence>
<dbReference type="GeneID" id="28974871"/>
<evidence type="ECO:0000256" key="5">
    <source>
        <dbReference type="SAM" id="Phobius"/>
    </source>
</evidence>
<evidence type="ECO:0000259" key="6">
    <source>
        <dbReference type="SMART" id="SM00672"/>
    </source>
</evidence>
<dbReference type="STRING" id="578459.A0A194S6E6"/>
<dbReference type="Pfam" id="PF00467">
    <property type="entry name" value="KOW"/>
    <property type="match status" value="1"/>
</dbReference>
<dbReference type="InterPro" id="IPR041988">
    <property type="entry name" value="Ribosomal_uL24_KOW"/>
</dbReference>
<dbReference type="InterPro" id="IPR005824">
    <property type="entry name" value="KOW"/>
</dbReference>
<organism evidence="8 9">
    <name type="scientific">Rhodotorula graminis (strain WP1)</name>
    <dbReference type="NCBI Taxonomy" id="578459"/>
    <lineage>
        <taxon>Eukaryota</taxon>
        <taxon>Fungi</taxon>
        <taxon>Dikarya</taxon>
        <taxon>Basidiomycota</taxon>
        <taxon>Pucciniomycotina</taxon>
        <taxon>Microbotryomycetes</taxon>
        <taxon>Sporidiobolales</taxon>
        <taxon>Sporidiobolaceae</taxon>
        <taxon>Rhodotorula</taxon>
    </lineage>
</organism>
<evidence type="ECO:0000259" key="7">
    <source>
        <dbReference type="SMART" id="SM00739"/>
    </source>
</evidence>
<dbReference type="InterPro" id="IPR006598">
    <property type="entry name" value="CAP10"/>
</dbReference>
<dbReference type="AlphaFoldDB" id="A0A194S6E6"/>
<evidence type="ECO:0000256" key="1">
    <source>
        <dbReference type="ARBA" id="ARBA00010618"/>
    </source>
</evidence>
<feature type="domain" description="Glycosyl transferase CAP10" evidence="6">
    <location>
        <begin position="573"/>
        <end position="861"/>
    </location>
</feature>
<feature type="region of interest" description="Disordered" evidence="4">
    <location>
        <begin position="114"/>
        <end position="136"/>
    </location>
</feature>
<dbReference type="SUPFAM" id="SSF50104">
    <property type="entry name" value="Translation proteins SH3-like domain"/>
    <property type="match status" value="1"/>
</dbReference>
<keyword evidence="8" id="KW-0808">Transferase</keyword>
<dbReference type="FunFam" id="2.30.30.30:FF:000009">
    <property type="entry name" value="60S ribosomal protein L26"/>
    <property type="match status" value="1"/>
</dbReference>
<dbReference type="CDD" id="cd06089">
    <property type="entry name" value="KOW_RPL26"/>
    <property type="match status" value="1"/>
</dbReference>
<keyword evidence="5" id="KW-0812">Transmembrane</keyword>
<dbReference type="Pfam" id="PF16906">
    <property type="entry name" value="Ribosomal_L26"/>
    <property type="match status" value="1"/>
</dbReference>
<evidence type="ECO:0000313" key="9">
    <source>
        <dbReference type="Proteomes" id="UP000053890"/>
    </source>
</evidence>
<dbReference type="OrthoDB" id="541052at2759"/>
<keyword evidence="5" id="KW-1133">Transmembrane helix</keyword>
<dbReference type="EMBL" id="KQ474079">
    <property type="protein sequence ID" value="KPV74986.1"/>
    <property type="molecule type" value="Genomic_DNA"/>
</dbReference>
<protein>
    <submittedName>
        <fullName evidence="8">Glycosyltransferase family 90 protein</fullName>
    </submittedName>
</protein>
<dbReference type="NCBIfam" id="TIGR01080">
    <property type="entry name" value="rplX_A_E"/>
    <property type="match status" value="1"/>
</dbReference>
<dbReference type="PROSITE" id="PS01108">
    <property type="entry name" value="RIBOSOMAL_L24"/>
    <property type="match status" value="1"/>
</dbReference>
<evidence type="ECO:0000256" key="2">
    <source>
        <dbReference type="ARBA" id="ARBA00022980"/>
    </source>
</evidence>
<dbReference type="PANTHER" id="PTHR11143">
    <property type="entry name" value="60S RIBOSOMAL PROTEIN L26 FAMILY MEMBER"/>
    <property type="match status" value="1"/>
</dbReference>
<name>A0A194S6E6_RHOGW</name>
<dbReference type="Gene3D" id="2.30.30.30">
    <property type="match status" value="1"/>
</dbReference>
<dbReference type="Proteomes" id="UP000053890">
    <property type="component" value="Unassembled WGS sequence"/>
</dbReference>
<dbReference type="GO" id="GO:0006412">
    <property type="term" value="P:translation"/>
    <property type="evidence" value="ECO:0007669"/>
    <property type="project" value="InterPro"/>
</dbReference>
<keyword evidence="5" id="KW-0472">Membrane</keyword>
<dbReference type="GO" id="GO:0015934">
    <property type="term" value="C:large ribosomal subunit"/>
    <property type="evidence" value="ECO:0007669"/>
    <property type="project" value="InterPro"/>
</dbReference>
<dbReference type="InterPro" id="IPR008991">
    <property type="entry name" value="Translation_prot_SH3-like_sf"/>
</dbReference>
<dbReference type="InterPro" id="IPR005756">
    <property type="entry name" value="Ribosomal_uL24_euk/arc"/>
</dbReference>
<feature type="region of interest" description="Disordered" evidence="4">
    <location>
        <begin position="155"/>
        <end position="187"/>
    </location>
</feature>